<keyword evidence="1" id="KW-0547">Nucleotide-binding</keyword>
<reference evidence="3 4" key="2">
    <citation type="journal article" date="2017" name="Nature">
        <title>The Apostasia genome and the evolution of orchids.</title>
        <authorList>
            <person name="Zhang G.Q."/>
            <person name="Liu K.W."/>
            <person name="Li Z."/>
            <person name="Lohaus R."/>
            <person name="Hsiao Y.Y."/>
            <person name="Niu S.C."/>
            <person name="Wang J.Y."/>
            <person name="Lin Y.C."/>
            <person name="Xu Q."/>
            <person name="Chen L.J."/>
            <person name="Yoshida K."/>
            <person name="Fujiwara S."/>
            <person name="Wang Z.W."/>
            <person name="Zhang Y.Q."/>
            <person name="Mitsuda N."/>
            <person name="Wang M."/>
            <person name="Liu G.H."/>
            <person name="Pecoraro L."/>
            <person name="Huang H.X."/>
            <person name="Xiao X.J."/>
            <person name="Lin M."/>
            <person name="Wu X.Y."/>
            <person name="Wu W.L."/>
            <person name="Chen Y.Y."/>
            <person name="Chang S.B."/>
            <person name="Sakamoto S."/>
            <person name="Ohme-Takagi M."/>
            <person name="Yagi M."/>
            <person name="Zeng S.J."/>
            <person name="Shen C.Y."/>
            <person name="Yeh C.M."/>
            <person name="Luo Y.B."/>
            <person name="Tsai W.C."/>
            <person name="Van de Peer Y."/>
            <person name="Liu Z.J."/>
        </authorList>
    </citation>
    <scope>NUCLEOTIDE SEQUENCE [LARGE SCALE GENOMIC DNA]</scope>
    <source>
        <tissue evidence="3">The whole plant</tissue>
    </source>
</reference>
<evidence type="ECO:0000313" key="3">
    <source>
        <dbReference type="EMBL" id="PKU62247.1"/>
    </source>
</evidence>
<dbReference type="PANTHER" id="PTHR19375">
    <property type="entry name" value="HEAT SHOCK PROTEIN 70KDA"/>
    <property type="match status" value="1"/>
</dbReference>
<dbReference type="InterPro" id="IPR013126">
    <property type="entry name" value="Hsp_70_fam"/>
</dbReference>
<keyword evidence="2" id="KW-0067">ATP-binding</keyword>
<sequence length="141" mass="16081">MWCCRPSCYVAYGPESSATAAYALPSKLSGILNVSAEDKTTGQKNKITISNDNRRLSKGDIKKMFQEAEQYKAEDEEHKKKVESKNTLENNVYNMRNTIKDDNMASKLGAESKKKIEDAVDQVIQWLIVISWRRLMSLMIK</sequence>
<name>A0A2I0VFR0_9ASPA</name>
<protein>
    <submittedName>
        <fullName evidence="3">Putative mediator of RNA polymerase II transcription subunit 37c</fullName>
    </submittedName>
</protein>
<accession>A0A2I0VFR0</accession>
<dbReference type="Gene3D" id="1.20.1270.10">
    <property type="match status" value="1"/>
</dbReference>
<proteinExistence type="predicted"/>
<dbReference type="SUPFAM" id="SSF100920">
    <property type="entry name" value="Heat shock protein 70kD (HSP70), peptide-binding domain"/>
    <property type="match status" value="1"/>
</dbReference>
<evidence type="ECO:0000256" key="2">
    <source>
        <dbReference type="ARBA" id="ARBA00022840"/>
    </source>
</evidence>
<gene>
    <name evidence="3" type="primary">MED37C</name>
    <name evidence="3" type="ORF">MA16_Dca028807</name>
</gene>
<dbReference type="GO" id="GO:0140662">
    <property type="term" value="F:ATP-dependent protein folding chaperone"/>
    <property type="evidence" value="ECO:0007669"/>
    <property type="project" value="InterPro"/>
</dbReference>
<reference evidence="3 4" key="1">
    <citation type="journal article" date="2016" name="Sci. Rep.">
        <title>The Dendrobium catenatum Lindl. genome sequence provides insights into polysaccharide synthase, floral development and adaptive evolution.</title>
        <authorList>
            <person name="Zhang G.Q."/>
            <person name="Xu Q."/>
            <person name="Bian C."/>
            <person name="Tsai W.C."/>
            <person name="Yeh C.M."/>
            <person name="Liu K.W."/>
            <person name="Yoshida K."/>
            <person name="Zhang L.S."/>
            <person name="Chang S.B."/>
            <person name="Chen F."/>
            <person name="Shi Y."/>
            <person name="Su Y.Y."/>
            <person name="Zhang Y.Q."/>
            <person name="Chen L.J."/>
            <person name="Yin Y."/>
            <person name="Lin M."/>
            <person name="Huang H."/>
            <person name="Deng H."/>
            <person name="Wang Z.W."/>
            <person name="Zhu S.L."/>
            <person name="Zhao X."/>
            <person name="Deng C."/>
            <person name="Niu S.C."/>
            <person name="Huang J."/>
            <person name="Wang M."/>
            <person name="Liu G.H."/>
            <person name="Yang H.J."/>
            <person name="Xiao X.J."/>
            <person name="Hsiao Y.Y."/>
            <person name="Wu W.L."/>
            <person name="Chen Y.Y."/>
            <person name="Mitsuda N."/>
            <person name="Ohme-Takagi M."/>
            <person name="Luo Y.B."/>
            <person name="Van de Peer Y."/>
            <person name="Liu Z.J."/>
        </authorList>
    </citation>
    <scope>NUCLEOTIDE SEQUENCE [LARGE SCALE GENOMIC DNA]</scope>
    <source>
        <tissue evidence="3">The whole plant</tissue>
    </source>
</reference>
<dbReference type="SUPFAM" id="SSF100934">
    <property type="entry name" value="Heat shock protein 70kD (HSP70), C-terminal subdomain"/>
    <property type="match status" value="1"/>
</dbReference>
<dbReference type="InterPro" id="IPR029047">
    <property type="entry name" value="HSP70_peptide-bd_sf"/>
</dbReference>
<dbReference type="Pfam" id="PF00012">
    <property type="entry name" value="HSP70"/>
    <property type="match status" value="1"/>
</dbReference>
<dbReference type="Proteomes" id="UP000233837">
    <property type="component" value="Unassembled WGS sequence"/>
</dbReference>
<dbReference type="EMBL" id="KZ504472">
    <property type="protein sequence ID" value="PKU62247.1"/>
    <property type="molecule type" value="Genomic_DNA"/>
</dbReference>
<evidence type="ECO:0000256" key="1">
    <source>
        <dbReference type="ARBA" id="ARBA00022741"/>
    </source>
</evidence>
<evidence type="ECO:0000313" key="4">
    <source>
        <dbReference type="Proteomes" id="UP000233837"/>
    </source>
</evidence>
<organism evidence="3 4">
    <name type="scientific">Dendrobium catenatum</name>
    <dbReference type="NCBI Taxonomy" id="906689"/>
    <lineage>
        <taxon>Eukaryota</taxon>
        <taxon>Viridiplantae</taxon>
        <taxon>Streptophyta</taxon>
        <taxon>Embryophyta</taxon>
        <taxon>Tracheophyta</taxon>
        <taxon>Spermatophyta</taxon>
        <taxon>Magnoliopsida</taxon>
        <taxon>Liliopsida</taxon>
        <taxon>Asparagales</taxon>
        <taxon>Orchidaceae</taxon>
        <taxon>Epidendroideae</taxon>
        <taxon>Malaxideae</taxon>
        <taxon>Dendrobiinae</taxon>
        <taxon>Dendrobium</taxon>
    </lineage>
</organism>
<dbReference type="Gene3D" id="2.60.34.10">
    <property type="entry name" value="Substrate Binding Domain Of DNAk, Chain A, domain 1"/>
    <property type="match status" value="1"/>
</dbReference>
<dbReference type="STRING" id="906689.A0A2I0VFR0"/>
<dbReference type="GO" id="GO:0005524">
    <property type="term" value="F:ATP binding"/>
    <property type="evidence" value="ECO:0007669"/>
    <property type="project" value="UniProtKB-KW"/>
</dbReference>
<dbReference type="InterPro" id="IPR029048">
    <property type="entry name" value="HSP70_C_sf"/>
</dbReference>
<dbReference type="AlphaFoldDB" id="A0A2I0VFR0"/>
<keyword evidence="4" id="KW-1185">Reference proteome</keyword>